<dbReference type="GO" id="GO:0005789">
    <property type="term" value="C:endoplasmic reticulum membrane"/>
    <property type="evidence" value="ECO:0007669"/>
    <property type="project" value="UniProtKB-SubCell"/>
</dbReference>
<name>A0A4V6A683_STECR</name>
<dbReference type="Pfam" id="PF03901">
    <property type="entry name" value="Glyco_transf_22"/>
    <property type="match status" value="1"/>
</dbReference>
<evidence type="ECO:0000313" key="11">
    <source>
        <dbReference type="Proteomes" id="UP000298663"/>
    </source>
</evidence>
<reference evidence="10 11" key="2">
    <citation type="journal article" date="2019" name="G3 (Bethesda)">
        <title>Hybrid Assembly of the Genome of the Entomopathogenic Nematode Steinernema carpocapsae Identifies the X-Chromosome.</title>
        <authorList>
            <person name="Serra L."/>
            <person name="Macchietto M."/>
            <person name="Macias-Munoz A."/>
            <person name="McGill C.J."/>
            <person name="Rodriguez I.M."/>
            <person name="Rodriguez B."/>
            <person name="Murad R."/>
            <person name="Mortazavi A."/>
        </authorList>
    </citation>
    <scope>NUCLEOTIDE SEQUENCE [LARGE SCALE GENOMIC DNA]</scope>
    <source>
        <strain evidence="10 11">ALL</strain>
    </source>
</reference>
<evidence type="ECO:0000256" key="4">
    <source>
        <dbReference type="ARBA" id="ARBA00022692"/>
    </source>
</evidence>
<keyword evidence="5 8" id="KW-0256">Endoplasmic reticulum</keyword>
<protein>
    <recommendedName>
        <fullName evidence="8">Mannosyltransferase</fullName>
        <ecNumber evidence="8">2.4.1.-</ecNumber>
    </recommendedName>
</protein>
<keyword evidence="3" id="KW-0808">Transferase</keyword>
<dbReference type="OrthoDB" id="10248435at2759"/>
<accession>A0A4V6A683</accession>
<dbReference type="EMBL" id="AZBU02000002">
    <property type="protein sequence ID" value="TKR93475.1"/>
    <property type="molecule type" value="Genomic_DNA"/>
</dbReference>
<keyword evidence="4 8" id="KW-0812">Transmembrane</keyword>
<dbReference type="PROSITE" id="PS50296">
    <property type="entry name" value="SUI1"/>
    <property type="match status" value="1"/>
</dbReference>
<dbReference type="STRING" id="34508.A0A4V6A683"/>
<dbReference type="PANTHER" id="PTHR22760:SF4">
    <property type="entry name" value="GPI MANNOSYLTRANSFERASE 3"/>
    <property type="match status" value="1"/>
</dbReference>
<dbReference type="InterPro" id="IPR005599">
    <property type="entry name" value="GPI_mannosylTrfase"/>
</dbReference>
<comment type="similarity">
    <text evidence="8">Belongs to the glycosyltransferase 22 family.</text>
</comment>
<comment type="caution">
    <text evidence="10">The sequence shown here is derived from an EMBL/GenBank/DDBJ whole genome shotgun (WGS) entry which is preliminary data.</text>
</comment>
<evidence type="ECO:0000256" key="1">
    <source>
        <dbReference type="ARBA" id="ARBA00004477"/>
    </source>
</evidence>
<evidence type="ECO:0000256" key="2">
    <source>
        <dbReference type="ARBA" id="ARBA00022676"/>
    </source>
</evidence>
<evidence type="ECO:0000256" key="7">
    <source>
        <dbReference type="ARBA" id="ARBA00023136"/>
    </source>
</evidence>
<dbReference type="Proteomes" id="UP000298663">
    <property type="component" value="Unassembled WGS sequence"/>
</dbReference>
<gene>
    <name evidence="10" type="ORF">L596_007927</name>
</gene>
<keyword evidence="7 8" id="KW-0472">Membrane</keyword>
<dbReference type="GO" id="GO:0006506">
    <property type="term" value="P:GPI anchor biosynthetic process"/>
    <property type="evidence" value="ECO:0007669"/>
    <property type="project" value="TreeGrafter"/>
</dbReference>
<dbReference type="PANTHER" id="PTHR22760">
    <property type="entry name" value="GLYCOSYLTRANSFERASE"/>
    <property type="match status" value="1"/>
</dbReference>
<dbReference type="GO" id="GO:0003743">
    <property type="term" value="F:translation initiation factor activity"/>
    <property type="evidence" value="ECO:0007669"/>
    <property type="project" value="InterPro"/>
</dbReference>
<keyword evidence="11" id="KW-1185">Reference proteome</keyword>
<evidence type="ECO:0000256" key="6">
    <source>
        <dbReference type="ARBA" id="ARBA00022989"/>
    </source>
</evidence>
<feature type="transmembrane region" description="Helical" evidence="8">
    <location>
        <begin position="63"/>
        <end position="82"/>
    </location>
</feature>
<proteinExistence type="inferred from homology"/>
<dbReference type="InterPro" id="IPR036877">
    <property type="entry name" value="SUI1_dom_sf"/>
</dbReference>
<dbReference type="SUPFAM" id="SSF55159">
    <property type="entry name" value="eIF1-like"/>
    <property type="match status" value="1"/>
</dbReference>
<reference evidence="10 11" key="1">
    <citation type="journal article" date="2015" name="Genome Biol.">
        <title>Comparative genomics of Steinernema reveals deeply conserved gene regulatory networks.</title>
        <authorList>
            <person name="Dillman A.R."/>
            <person name="Macchietto M."/>
            <person name="Porter C.F."/>
            <person name="Rogers A."/>
            <person name="Williams B."/>
            <person name="Antoshechkin I."/>
            <person name="Lee M.M."/>
            <person name="Goodwin Z."/>
            <person name="Lu X."/>
            <person name="Lewis E.E."/>
            <person name="Goodrich-Blair H."/>
            <person name="Stock S.P."/>
            <person name="Adams B.J."/>
            <person name="Sternberg P.W."/>
            <person name="Mortazavi A."/>
        </authorList>
    </citation>
    <scope>NUCLEOTIDE SEQUENCE [LARGE SCALE GENOMIC DNA]</scope>
    <source>
        <strain evidence="10 11">ALL</strain>
    </source>
</reference>
<dbReference type="GO" id="GO:0000026">
    <property type="term" value="F:alpha-1,2-mannosyltransferase activity"/>
    <property type="evidence" value="ECO:0007669"/>
    <property type="project" value="TreeGrafter"/>
</dbReference>
<feature type="transmembrane region" description="Helical" evidence="8">
    <location>
        <begin position="312"/>
        <end position="335"/>
    </location>
</feature>
<feature type="domain" description="SUI1" evidence="9">
    <location>
        <begin position="28"/>
        <end position="65"/>
    </location>
</feature>
<feature type="transmembrane region" description="Helical" evidence="8">
    <location>
        <begin position="223"/>
        <end position="247"/>
    </location>
</feature>
<comment type="subcellular location">
    <subcellularLocation>
        <location evidence="1 8">Endoplasmic reticulum membrane</location>
        <topology evidence="1 8">Multi-pass membrane protein</topology>
    </subcellularLocation>
</comment>
<feature type="transmembrane region" description="Helical" evidence="8">
    <location>
        <begin position="342"/>
        <end position="360"/>
    </location>
</feature>
<dbReference type="EC" id="2.4.1.-" evidence="8"/>
<evidence type="ECO:0000259" key="9">
    <source>
        <dbReference type="PROSITE" id="PS50296"/>
    </source>
</evidence>
<evidence type="ECO:0000256" key="3">
    <source>
        <dbReference type="ARBA" id="ARBA00022679"/>
    </source>
</evidence>
<feature type="transmembrane region" description="Helical" evidence="8">
    <location>
        <begin position="168"/>
        <end position="186"/>
    </location>
</feature>
<evidence type="ECO:0000313" key="10">
    <source>
        <dbReference type="EMBL" id="TKR93475.1"/>
    </source>
</evidence>
<feature type="transmembrane region" description="Helical" evidence="8">
    <location>
        <begin position="396"/>
        <end position="414"/>
    </location>
</feature>
<feature type="transmembrane region" description="Helical" evidence="8">
    <location>
        <begin position="259"/>
        <end position="282"/>
    </location>
</feature>
<keyword evidence="6 8" id="KW-1133">Transmembrane helix</keyword>
<evidence type="ECO:0000256" key="8">
    <source>
        <dbReference type="RuleBase" id="RU363075"/>
    </source>
</evidence>
<dbReference type="AlphaFoldDB" id="A0A4V6A683"/>
<evidence type="ECO:0000256" key="5">
    <source>
        <dbReference type="ARBA" id="ARBA00022824"/>
    </source>
</evidence>
<organism evidence="10 11">
    <name type="scientific">Steinernema carpocapsae</name>
    <name type="common">Entomopathogenic nematode</name>
    <dbReference type="NCBI Taxonomy" id="34508"/>
    <lineage>
        <taxon>Eukaryota</taxon>
        <taxon>Metazoa</taxon>
        <taxon>Ecdysozoa</taxon>
        <taxon>Nematoda</taxon>
        <taxon>Chromadorea</taxon>
        <taxon>Rhabditida</taxon>
        <taxon>Tylenchina</taxon>
        <taxon>Panagrolaimomorpha</taxon>
        <taxon>Strongyloidoidea</taxon>
        <taxon>Steinernematidae</taxon>
        <taxon>Steinernema</taxon>
    </lineage>
</organism>
<dbReference type="InterPro" id="IPR001950">
    <property type="entry name" value="SUI1"/>
</dbReference>
<keyword evidence="2 8" id="KW-0328">Glycosyltransferase</keyword>
<feature type="transmembrane region" description="Helical" evidence="8">
    <location>
        <begin position="115"/>
        <end position="133"/>
    </location>
</feature>
<feature type="transmembrane region" description="Helical" evidence="8">
    <location>
        <begin position="366"/>
        <end position="384"/>
    </location>
</feature>
<sequence length="553" mass="63214">MSSIQNLNKPKDAFEQLEDEEGTRQGFCHIRIQQRTGRKTITTVQGVAPEYDLKKIVRYLKKVFALLLLYRILNVALVRTWFVPDEVFQSVEVAHKLAFGSGHLSWEWQHALRSVIHPSVIAALYWVLRFIGLESPATIVQAPRVLHAALFALGDLSFLKLARRLLKYRLAATFAVFAYLLCWFVFFCAPRTLSNSIETALILVALNWYPFEDARMPTRTWPYMSLGVLSILIRPTAVLVLAPLGIWHLLRSDRKVQLLFYECVPAMASIVAIGIVCDSLAFQKITFSTWNFAKFNVFDGGSAHFGVHPWHWYFSQGLASVMTVQLLPVCLGLFVHRSLRPCLSLFLISLWYTVFHSLLPHKEHRFLLPIIPFLCLHAGHFLAVSYRGSWRKSSPLFKFCVFLIIVVNVPLSLYTSLYHQVGPMAAARSVSSMLIPGSSSHLLQLLPCYSMPQYNHFHGQNVHIRSLDCSPNLLNDPNFVDEADLFHDDPNAFLLHSWSSFVNVSHIVIYEKIHELVRNFLDSRGFLVCDRLFHAHFPTSSRQDNYILVLCKS</sequence>
<dbReference type="Gene3D" id="3.30.780.10">
    <property type="entry name" value="SUI1-like domain"/>
    <property type="match status" value="1"/>
</dbReference>